<keyword evidence="2" id="KW-1185">Reference proteome</keyword>
<sequence length="154" mass="18314">MDIRQLTCSAQRKFTVSIVKTENILDFKGWWTKFYKRDVISVNTKSRQILRNQKLHFLISHFMEFGYTTHQIGCVICHSFIQNMERVNTFELRNNRSVIPALPEKKAYNGPIPINIKKIEDLRRTLQYIPHTYKDYFVNNVENMSNKIANNDIE</sequence>
<proteinExistence type="predicted"/>
<gene>
    <name evidence="1" type="ORF">PAPOLLO_LOCUS10880</name>
</gene>
<comment type="caution">
    <text evidence="1">The sequence shown here is derived from an EMBL/GenBank/DDBJ whole genome shotgun (WGS) entry which is preliminary data.</text>
</comment>
<protein>
    <submittedName>
        <fullName evidence="1">(apollo) hypothetical protein</fullName>
    </submittedName>
</protein>
<name>A0A8S3WXH8_PARAO</name>
<accession>A0A8S3WXH8</accession>
<evidence type="ECO:0000313" key="1">
    <source>
        <dbReference type="EMBL" id="CAG4984543.1"/>
    </source>
</evidence>
<dbReference type="Proteomes" id="UP000691718">
    <property type="component" value="Unassembled WGS sequence"/>
</dbReference>
<dbReference type="AlphaFoldDB" id="A0A8S3WXH8"/>
<dbReference type="OrthoDB" id="6747067at2759"/>
<dbReference type="EMBL" id="CAJQZP010000774">
    <property type="protein sequence ID" value="CAG4984543.1"/>
    <property type="molecule type" value="Genomic_DNA"/>
</dbReference>
<reference evidence="1" key="1">
    <citation type="submission" date="2021-04" db="EMBL/GenBank/DDBJ databases">
        <authorList>
            <person name="Tunstrom K."/>
        </authorList>
    </citation>
    <scope>NUCLEOTIDE SEQUENCE</scope>
</reference>
<organism evidence="1 2">
    <name type="scientific">Parnassius apollo</name>
    <name type="common">Apollo butterfly</name>
    <name type="synonym">Papilio apollo</name>
    <dbReference type="NCBI Taxonomy" id="110799"/>
    <lineage>
        <taxon>Eukaryota</taxon>
        <taxon>Metazoa</taxon>
        <taxon>Ecdysozoa</taxon>
        <taxon>Arthropoda</taxon>
        <taxon>Hexapoda</taxon>
        <taxon>Insecta</taxon>
        <taxon>Pterygota</taxon>
        <taxon>Neoptera</taxon>
        <taxon>Endopterygota</taxon>
        <taxon>Lepidoptera</taxon>
        <taxon>Glossata</taxon>
        <taxon>Ditrysia</taxon>
        <taxon>Papilionoidea</taxon>
        <taxon>Papilionidae</taxon>
        <taxon>Parnassiinae</taxon>
        <taxon>Parnassini</taxon>
        <taxon>Parnassius</taxon>
        <taxon>Parnassius</taxon>
    </lineage>
</organism>
<evidence type="ECO:0000313" key="2">
    <source>
        <dbReference type="Proteomes" id="UP000691718"/>
    </source>
</evidence>